<evidence type="ECO:0000256" key="8">
    <source>
        <dbReference type="ARBA" id="ARBA00023316"/>
    </source>
</evidence>
<accession>A0ABD1EX67</accession>
<dbReference type="PANTHER" id="PTHR31884:SF1">
    <property type="entry name" value="POLYGALACTURONASE"/>
    <property type="match status" value="1"/>
</dbReference>
<organism evidence="11 12">
    <name type="scientific">Hypothenemus hampei</name>
    <name type="common">Coffee berry borer</name>
    <dbReference type="NCBI Taxonomy" id="57062"/>
    <lineage>
        <taxon>Eukaryota</taxon>
        <taxon>Metazoa</taxon>
        <taxon>Ecdysozoa</taxon>
        <taxon>Arthropoda</taxon>
        <taxon>Hexapoda</taxon>
        <taxon>Insecta</taxon>
        <taxon>Pterygota</taxon>
        <taxon>Neoptera</taxon>
        <taxon>Endopterygota</taxon>
        <taxon>Coleoptera</taxon>
        <taxon>Polyphaga</taxon>
        <taxon>Cucujiformia</taxon>
        <taxon>Curculionidae</taxon>
        <taxon>Scolytinae</taxon>
        <taxon>Hypothenemus</taxon>
    </lineage>
</organism>
<dbReference type="PANTHER" id="PTHR31884">
    <property type="entry name" value="POLYGALACTURONASE"/>
    <property type="match status" value="1"/>
</dbReference>
<dbReference type="GO" id="GO:0071555">
    <property type="term" value="P:cell wall organization"/>
    <property type="evidence" value="ECO:0007669"/>
    <property type="project" value="UniProtKB-KW"/>
</dbReference>
<protein>
    <recommendedName>
        <fullName evidence="2">endo-polygalacturonase</fullName>
        <ecNumber evidence="2">3.2.1.15</ecNumber>
    </recommendedName>
</protein>
<dbReference type="EC" id="3.2.1.15" evidence="2"/>
<dbReference type="Proteomes" id="UP001566132">
    <property type="component" value="Unassembled WGS sequence"/>
</dbReference>
<dbReference type="Gene3D" id="2.160.20.10">
    <property type="entry name" value="Single-stranded right-handed beta-helix, Pectin lyase-like"/>
    <property type="match status" value="1"/>
</dbReference>
<evidence type="ECO:0000256" key="3">
    <source>
        <dbReference type="ARBA" id="ARBA00022729"/>
    </source>
</evidence>
<evidence type="ECO:0000256" key="4">
    <source>
        <dbReference type="ARBA" id="ARBA00022737"/>
    </source>
</evidence>
<dbReference type="InterPro" id="IPR011050">
    <property type="entry name" value="Pectin_lyase_fold/virulence"/>
</dbReference>
<dbReference type="SMART" id="SM00710">
    <property type="entry name" value="PbH1"/>
    <property type="match status" value="4"/>
</dbReference>
<dbReference type="SUPFAM" id="SSF51126">
    <property type="entry name" value="Pectin lyase-like"/>
    <property type="match status" value="1"/>
</dbReference>
<evidence type="ECO:0000256" key="2">
    <source>
        <dbReference type="ARBA" id="ARBA00012736"/>
    </source>
</evidence>
<keyword evidence="12" id="KW-1185">Reference proteome</keyword>
<evidence type="ECO:0000256" key="1">
    <source>
        <dbReference type="ARBA" id="ARBA00008834"/>
    </source>
</evidence>
<proteinExistence type="inferred from homology"/>
<evidence type="ECO:0000256" key="5">
    <source>
        <dbReference type="ARBA" id="ARBA00022801"/>
    </source>
</evidence>
<keyword evidence="3" id="KW-0732">Signal</keyword>
<keyword evidence="8" id="KW-0961">Cell wall biogenesis/degradation</keyword>
<evidence type="ECO:0000313" key="11">
    <source>
        <dbReference type="EMBL" id="KAL1505593.1"/>
    </source>
</evidence>
<keyword evidence="6" id="KW-1015">Disulfide bond</keyword>
<comment type="similarity">
    <text evidence="1 10">Belongs to the glycosyl hydrolase 28 family.</text>
</comment>
<comment type="catalytic activity">
    <reaction evidence="9">
        <text>(1,4-alpha-D-galacturonosyl)n+m + H2O = (1,4-alpha-D-galacturonosyl)n + (1,4-alpha-D-galacturonosyl)m.</text>
        <dbReference type="EC" id="3.2.1.15"/>
    </reaction>
</comment>
<evidence type="ECO:0000256" key="10">
    <source>
        <dbReference type="RuleBase" id="RU361169"/>
    </source>
</evidence>
<dbReference type="InterPro" id="IPR050434">
    <property type="entry name" value="Glycosyl_hydrlase_28"/>
</dbReference>
<evidence type="ECO:0000256" key="9">
    <source>
        <dbReference type="ARBA" id="ARBA00034074"/>
    </source>
</evidence>
<dbReference type="Pfam" id="PF00295">
    <property type="entry name" value="Glyco_hydro_28"/>
    <property type="match status" value="1"/>
</dbReference>
<name>A0ABD1EX67_HYPHA</name>
<dbReference type="GO" id="GO:0004650">
    <property type="term" value="F:polygalacturonase activity"/>
    <property type="evidence" value="ECO:0007669"/>
    <property type="project" value="UniProtKB-EC"/>
</dbReference>
<dbReference type="EMBL" id="JBDJPC010000004">
    <property type="protein sequence ID" value="KAL1505593.1"/>
    <property type="molecule type" value="Genomic_DNA"/>
</dbReference>
<keyword evidence="5 10" id="KW-0378">Hydrolase</keyword>
<keyword evidence="7 10" id="KW-0326">Glycosidase</keyword>
<dbReference type="AlphaFoldDB" id="A0ABD1EX67"/>
<dbReference type="InterPro" id="IPR012334">
    <property type="entry name" value="Pectin_lyas_fold"/>
</dbReference>
<sequence length="397" mass="43802">MFIRIILSDYSFNLPPNDNFVLYEKNLFLSMSQILYLYFLLFLSQQIAGESCIVSKFEEVNASLTCQQIILDNLSVPAGVTLKLNLTNGAEVVFRGNTSFGYEQWDGPLVTINGTNITVRGESGSVIDGLGQYYWDGQGGWSNSKPQFFTIEAFGGSIFRDIYVINTPKDVVQITNSDNVIFTDWFIDDFDGDLGVAEPGKEGHNTDAFDVWNSTNVIITNSVIYNQDDCVALRCGANISVSNLYCHGSHGLSISVGFSNDSIALNTILNVSFTNSIVEAGRNGIHIKTHVDGGNGNITGVTYKNITLRDITYNGILIQEDYTNQPPNSSSLSVEPRNNVPIRDLILEDIRGNVDIDAIPIEIVCAENGCFNWTWSTVNVTGIKNNTCNFQPEGFYC</sequence>
<evidence type="ECO:0000256" key="6">
    <source>
        <dbReference type="ARBA" id="ARBA00023157"/>
    </source>
</evidence>
<evidence type="ECO:0000313" key="12">
    <source>
        <dbReference type="Proteomes" id="UP001566132"/>
    </source>
</evidence>
<evidence type="ECO:0000256" key="7">
    <source>
        <dbReference type="ARBA" id="ARBA00023295"/>
    </source>
</evidence>
<reference evidence="11 12" key="1">
    <citation type="submission" date="2024-05" db="EMBL/GenBank/DDBJ databases">
        <title>Genetic variation in Jamaican populations of the coffee berry borer (Hypothenemus hampei).</title>
        <authorList>
            <person name="Errbii M."/>
            <person name="Myrie A."/>
        </authorList>
    </citation>
    <scope>NUCLEOTIDE SEQUENCE [LARGE SCALE GENOMIC DNA]</scope>
    <source>
        <strain evidence="11">JA-Hopewell-2020-01-JO</strain>
        <tissue evidence="11">Whole body</tissue>
    </source>
</reference>
<dbReference type="InterPro" id="IPR006626">
    <property type="entry name" value="PbH1"/>
</dbReference>
<comment type="caution">
    <text evidence="11">The sequence shown here is derived from an EMBL/GenBank/DDBJ whole genome shotgun (WGS) entry which is preliminary data.</text>
</comment>
<gene>
    <name evidence="11" type="ORF">ABEB36_005122</name>
</gene>
<keyword evidence="4" id="KW-0677">Repeat</keyword>
<dbReference type="InterPro" id="IPR000743">
    <property type="entry name" value="Glyco_hydro_28"/>
</dbReference>